<dbReference type="EMBL" id="BPLF01000005">
    <property type="protein sequence ID" value="GIX65495.1"/>
    <property type="molecule type" value="Genomic_DNA"/>
</dbReference>
<evidence type="ECO:0000313" key="3">
    <source>
        <dbReference type="Proteomes" id="UP001497744"/>
    </source>
</evidence>
<dbReference type="Proteomes" id="UP001497744">
    <property type="component" value="Unassembled WGS sequence"/>
</dbReference>
<protein>
    <submittedName>
        <fullName evidence="2">Methyl-accepting chemotaxis, putative</fullName>
    </submittedName>
</protein>
<name>A0AAV4M0R8_BABCB</name>
<keyword evidence="3" id="KW-1185">Reference proteome</keyword>
<dbReference type="AlphaFoldDB" id="A0AAV4M0R8"/>
<feature type="compositionally biased region" description="Polar residues" evidence="1">
    <location>
        <begin position="262"/>
        <end position="271"/>
    </location>
</feature>
<feature type="region of interest" description="Disordered" evidence="1">
    <location>
        <begin position="262"/>
        <end position="296"/>
    </location>
</feature>
<gene>
    <name evidence="2" type="ORF">BcabD6B2_49300</name>
</gene>
<comment type="caution">
    <text evidence="2">The sequence shown here is derived from an EMBL/GenBank/DDBJ whole genome shotgun (WGS) entry which is preliminary data.</text>
</comment>
<dbReference type="GeneID" id="94196976"/>
<organism evidence="2 3">
    <name type="scientific">Babesia caballi</name>
    <dbReference type="NCBI Taxonomy" id="5871"/>
    <lineage>
        <taxon>Eukaryota</taxon>
        <taxon>Sar</taxon>
        <taxon>Alveolata</taxon>
        <taxon>Apicomplexa</taxon>
        <taxon>Aconoidasida</taxon>
        <taxon>Piroplasmida</taxon>
        <taxon>Babesiidae</taxon>
        <taxon>Babesia</taxon>
    </lineage>
</organism>
<sequence length="414" mass="47939">MLRKLRMLVSRDYLLGFAVVGGFLYTNRNELHHLWRHYRNALKSKKDSEDAHNKGKYSHGGRRKLQNLDVEDCTKYYPTFAEAVESLCTGDLVFIRYNGETLQWYNRYRITAARWLSKNRFYDDVAVVYKGQGKTYLVFMPSVTMDMKAEPLGAIIPGIRNLRKKCVALEVQQMVKHFVPDMITVKRLVCDERIRATVSESIKVACEESRRSIRSNVVDVLRSWRDPAALYGRTFSNYMQCTQFAREYELIERSYLPYGSQERTASSASQVKDTHQDDKALPGNLVPNRHRGGTTGTRFEARDIEDMRKMCESVTEEYEKNTEESLCLPKRLCGATHLIVRVYARSGLITDGGGFGEFQIQELFNVDFLPVNSRQGVVIPRLSEPFHLFNGSLYKTRFQNLKEWSNIEVLENRL</sequence>
<evidence type="ECO:0000313" key="2">
    <source>
        <dbReference type="EMBL" id="GIX65495.1"/>
    </source>
</evidence>
<dbReference type="RefSeq" id="XP_067717564.1">
    <property type="nucleotide sequence ID" value="XM_067861463.1"/>
</dbReference>
<reference evidence="2 3" key="1">
    <citation type="submission" date="2021-06" db="EMBL/GenBank/DDBJ databases">
        <title>Genome sequence of Babesia caballi.</title>
        <authorList>
            <person name="Yamagishi J."/>
            <person name="Kidaka T."/>
            <person name="Ochi A."/>
        </authorList>
    </citation>
    <scope>NUCLEOTIDE SEQUENCE [LARGE SCALE GENOMIC DNA]</scope>
    <source>
        <strain evidence="2">USDA-D6B2</strain>
    </source>
</reference>
<proteinExistence type="predicted"/>
<accession>A0AAV4M0R8</accession>
<evidence type="ECO:0000256" key="1">
    <source>
        <dbReference type="SAM" id="MobiDB-lite"/>
    </source>
</evidence>